<accession>A0ABS9TMX5</accession>
<dbReference type="InterPro" id="IPR008920">
    <property type="entry name" value="TF_FadR/GntR_C"/>
</dbReference>
<dbReference type="RefSeq" id="WP_241040556.1">
    <property type="nucleotide sequence ID" value="NZ_BAAAJF010000032.1"/>
</dbReference>
<dbReference type="PANTHER" id="PTHR43537">
    <property type="entry name" value="TRANSCRIPTIONAL REGULATOR, GNTR FAMILY"/>
    <property type="match status" value="1"/>
</dbReference>
<dbReference type="SMART" id="SM00345">
    <property type="entry name" value="HTH_GNTR"/>
    <property type="match status" value="1"/>
</dbReference>
<keyword evidence="3" id="KW-0804">Transcription</keyword>
<dbReference type="Pfam" id="PF00392">
    <property type="entry name" value="GntR"/>
    <property type="match status" value="1"/>
</dbReference>
<reference evidence="5 6" key="1">
    <citation type="submission" date="2022-03" db="EMBL/GenBank/DDBJ databases">
        <title>Pseudonocardia alaer sp. nov., a novel actinomycete isolated from reed forest soil.</title>
        <authorList>
            <person name="Wang L."/>
        </authorList>
    </citation>
    <scope>NUCLEOTIDE SEQUENCE [LARGE SCALE GENOMIC DNA]</scope>
    <source>
        <strain evidence="5 6">Y-16303</strain>
    </source>
</reference>
<gene>
    <name evidence="5" type="ORF">MMF94_29675</name>
</gene>
<dbReference type="CDD" id="cd07377">
    <property type="entry name" value="WHTH_GntR"/>
    <property type="match status" value="1"/>
</dbReference>
<sequence length="264" mass="28534">MSAHSDAPDTSAPDRYGDMFNRVNAGRVSRLIVDQIRLLIRDGQLKAGDRLPSERELGERFGVSRVTVREALRGLEANGLVTIRVGARGGAFVTAPTSALVGEGISDLLTFSVIEPGDVTEARQVFEVGIVSLVCQRADEADIADLLEICDRAEAHLKAENTYPAALSAEFHVRVARATHNAAVEMLARSFHGPMLMSLIRAQEEDPHVGIRGTAEHREFVLAVQRRDEAAAVAVMTEHLARTAQRLRHNDRSAAQDGGSVNGG</sequence>
<organism evidence="5 6">
    <name type="scientific">Pseudonocardia alaniniphila</name>
    <dbReference type="NCBI Taxonomy" id="75291"/>
    <lineage>
        <taxon>Bacteria</taxon>
        <taxon>Bacillati</taxon>
        <taxon>Actinomycetota</taxon>
        <taxon>Actinomycetes</taxon>
        <taxon>Pseudonocardiales</taxon>
        <taxon>Pseudonocardiaceae</taxon>
        <taxon>Pseudonocardia</taxon>
    </lineage>
</organism>
<keyword evidence="1" id="KW-0805">Transcription regulation</keyword>
<dbReference type="Gene3D" id="1.20.120.530">
    <property type="entry name" value="GntR ligand-binding domain-like"/>
    <property type="match status" value="1"/>
</dbReference>
<dbReference type="Proteomes" id="UP001299970">
    <property type="component" value="Unassembled WGS sequence"/>
</dbReference>
<proteinExistence type="predicted"/>
<evidence type="ECO:0000313" key="6">
    <source>
        <dbReference type="Proteomes" id="UP001299970"/>
    </source>
</evidence>
<dbReference type="InterPro" id="IPR011711">
    <property type="entry name" value="GntR_C"/>
</dbReference>
<comment type="caution">
    <text evidence="5">The sequence shown here is derived from an EMBL/GenBank/DDBJ whole genome shotgun (WGS) entry which is preliminary data.</text>
</comment>
<dbReference type="SMART" id="SM00895">
    <property type="entry name" value="FCD"/>
    <property type="match status" value="1"/>
</dbReference>
<dbReference type="InterPro" id="IPR000524">
    <property type="entry name" value="Tscrpt_reg_HTH_GntR"/>
</dbReference>
<evidence type="ECO:0000256" key="1">
    <source>
        <dbReference type="ARBA" id="ARBA00023015"/>
    </source>
</evidence>
<dbReference type="InterPro" id="IPR036388">
    <property type="entry name" value="WH-like_DNA-bd_sf"/>
</dbReference>
<dbReference type="PANTHER" id="PTHR43537:SF5">
    <property type="entry name" value="UXU OPERON TRANSCRIPTIONAL REGULATOR"/>
    <property type="match status" value="1"/>
</dbReference>
<name>A0ABS9TMX5_9PSEU</name>
<dbReference type="SUPFAM" id="SSF48008">
    <property type="entry name" value="GntR ligand-binding domain-like"/>
    <property type="match status" value="1"/>
</dbReference>
<evidence type="ECO:0000256" key="3">
    <source>
        <dbReference type="ARBA" id="ARBA00023163"/>
    </source>
</evidence>
<dbReference type="Pfam" id="PF07729">
    <property type="entry name" value="FCD"/>
    <property type="match status" value="1"/>
</dbReference>
<evidence type="ECO:0000313" key="5">
    <source>
        <dbReference type="EMBL" id="MCH6169889.1"/>
    </source>
</evidence>
<dbReference type="SUPFAM" id="SSF46785">
    <property type="entry name" value="Winged helix' DNA-binding domain"/>
    <property type="match status" value="1"/>
</dbReference>
<feature type="domain" description="HTH gntR-type" evidence="4">
    <location>
        <begin position="26"/>
        <end position="96"/>
    </location>
</feature>
<evidence type="ECO:0000256" key="2">
    <source>
        <dbReference type="ARBA" id="ARBA00023125"/>
    </source>
</evidence>
<evidence type="ECO:0000259" key="4">
    <source>
        <dbReference type="PROSITE" id="PS50949"/>
    </source>
</evidence>
<keyword evidence="6" id="KW-1185">Reference proteome</keyword>
<dbReference type="PROSITE" id="PS50949">
    <property type="entry name" value="HTH_GNTR"/>
    <property type="match status" value="1"/>
</dbReference>
<protein>
    <submittedName>
        <fullName evidence="5">FadR family transcriptional regulator</fullName>
    </submittedName>
</protein>
<dbReference type="EMBL" id="JAKXMK010000029">
    <property type="protein sequence ID" value="MCH6169889.1"/>
    <property type="molecule type" value="Genomic_DNA"/>
</dbReference>
<dbReference type="PRINTS" id="PR00035">
    <property type="entry name" value="HTHGNTR"/>
</dbReference>
<dbReference type="Gene3D" id="1.10.10.10">
    <property type="entry name" value="Winged helix-like DNA-binding domain superfamily/Winged helix DNA-binding domain"/>
    <property type="match status" value="1"/>
</dbReference>
<dbReference type="InterPro" id="IPR036390">
    <property type="entry name" value="WH_DNA-bd_sf"/>
</dbReference>
<keyword evidence="2" id="KW-0238">DNA-binding</keyword>